<dbReference type="GO" id="GO:1902808">
    <property type="term" value="P:positive regulation of cell cycle G1/S phase transition"/>
    <property type="evidence" value="ECO:0007669"/>
    <property type="project" value="TreeGrafter"/>
</dbReference>
<dbReference type="GO" id="GO:0044666">
    <property type="term" value="C:MLL3/4 complex"/>
    <property type="evidence" value="ECO:0007669"/>
    <property type="project" value="TreeGrafter"/>
</dbReference>
<dbReference type="Proteomes" id="UP001347796">
    <property type="component" value="Unassembled WGS sequence"/>
</dbReference>
<proteinExistence type="predicted"/>
<feature type="region of interest" description="Disordered" evidence="1">
    <location>
        <begin position="62"/>
        <end position="247"/>
    </location>
</feature>
<keyword evidence="3" id="KW-1185">Reference proteome</keyword>
<protein>
    <submittedName>
        <fullName evidence="2">Uncharacterized protein</fullName>
    </submittedName>
</protein>
<gene>
    <name evidence="2" type="ORF">SNE40_001818</name>
</gene>
<dbReference type="Pfam" id="PF15364">
    <property type="entry name" value="PAXIP1_C"/>
    <property type="match status" value="1"/>
</dbReference>
<reference evidence="2 3" key="1">
    <citation type="submission" date="2024-01" db="EMBL/GenBank/DDBJ databases">
        <title>The genome of the rayed Mediterranean limpet Patella caerulea (Linnaeus, 1758).</title>
        <authorList>
            <person name="Anh-Thu Weber A."/>
            <person name="Halstead-Nussloch G."/>
        </authorList>
    </citation>
    <scope>NUCLEOTIDE SEQUENCE [LARGE SCALE GENOMIC DNA]</scope>
    <source>
        <strain evidence="2">AATW-2023a</strain>
        <tissue evidence="2">Whole specimen</tissue>
    </source>
</reference>
<feature type="compositionally biased region" description="Low complexity" evidence="1">
    <location>
        <begin position="195"/>
        <end position="206"/>
    </location>
</feature>
<accession>A0AAN8QDP1</accession>
<comment type="caution">
    <text evidence="2">The sequence shown here is derived from an EMBL/GenBank/DDBJ whole genome shotgun (WGS) entry which is preliminary data.</text>
</comment>
<dbReference type="InterPro" id="IPR028213">
    <property type="entry name" value="PA1"/>
</dbReference>
<feature type="compositionally biased region" description="Acidic residues" evidence="1">
    <location>
        <begin position="15"/>
        <end position="24"/>
    </location>
</feature>
<evidence type="ECO:0000313" key="3">
    <source>
        <dbReference type="Proteomes" id="UP001347796"/>
    </source>
</evidence>
<organism evidence="2 3">
    <name type="scientific">Patella caerulea</name>
    <name type="common">Rayed Mediterranean limpet</name>
    <dbReference type="NCBI Taxonomy" id="87958"/>
    <lineage>
        <taxon>Eukaryota</taxon>
        <taxon>Metazoa</taxon>
        <taxon>Spiralia</taxon>
        <taxon>Lophotrochozoa</taxon>
        <taxon>Mollusca</taxon>
        <taxon>Gastropoda</taxon>
        <taxon>Patellogastropoda</taxon>
        <taxon>Patelloidea</taxon>
        <taxon>Patellidae</taxon>
        <taxon>Patella</taxon>
    </lineage>
</organism>
<feature type="region of interest" description="Disordered" evidence="1">
    <location>
        <begin position="1"/>
        <end position="35"/>
    </location>
</feature>
<feature type="compositionally biased region" description="Basic and acidic residues" evidence="1">
    <location>
        <begin position="68"/>
        <end position="100"/>
    </location>
</feature>
<feature type="compositionally biased region" description="Basic and acidic residues" evidence="1">
    <location>
        <begin position="138"/>
        <end position="159"/>
    </location>
</feature>
<evidence type="ECO:0000313" key="2">
    <source>
        <dbReference type="EMBL" id="KAK6189831.1"/>
    </source>
</evidence>
<evidence type="ECO:0000256" key="1">
    <source>
        <dbReference type="SAM" id="MobiDB-lite"/>
    </source>
</evidence>
<dbReference type="GO" id="GO:0033148">
    <property type="term" value="P:positive regulation of intracellular estrogen receptor signaling pathway"/>
    <property type="evidence" value="ECO:0007669"/>
    <property type="project" value="TreeGrafter"/>
</dbReference>
<feature type="compositionally biased region" description="Low complexity" evidence="1">
    <location>
        <begin position="164"/>
        <end position="178"/>
    </location>
</feature>
<feature type="compositionally biased region" description="Low complexity" evidence="1">
    <location>
        <begin position="221"/>
        <end position="247"/>
    </location>
</feature>
<dbReference type="PANTHER" id="PTHR28467:SF1">
    <property type="entry name" value="PAXIP1-ASSOCIATED GLUTAMATE-RICH PROTEIN 1"/>
    <property type="match status" value="1"/>
</dbReference>
<dbReference type="EMBL" id="JAZGQO010000002">
    <property type="protein sequence ID" value="KAK6189831.1"/>
    <property type="molecule type" value="Genomic_DNA"/>
</dbReference>
<name>A0AAN8QDP1_PATCE</name>
<dbReference type="AlphaFoldDB" id="A0AAN8QDP1"/>
<dbReference type="PANTHER" id="PTHR28467">
    <property type="entry name" value="PAXIP1-ASSOCIATED GLUTAMATE-RICH PROTEIN 1"/>
    <property type="match status" value="1"/>
</dbReference>
<feature type="compositionally biased region" description="Polar residues" evidence="1">
    <location>
        <begin position="113"/>
        <end position="131"/>
    </location>
</feature>
<sequence>MPMIGNSGEDKKTEDDDWCIDCSDDEKYNPTQLRKGVWEPKPEDVISLFEKLEKDRFIELRWQCPGRRPPDADKKEEDTEEKIPEKEVLDEQPKEEEKKPVAPSEFDFDDMDSSVSTVITPRRTPGSSKTPRSIKKVARMDKVLNDMKRQRDADREARRVYGHGRSPSGSPARSPARSMVGQPGLSTPFRPTQPATSTASVTSMSARDNNTLVMSSAGPHPVVSSSSDVNPVDTTTTTPSSVTMDTT</sequence>
<dbReference type="GO" id="GO:0030331">
    <property type="term" value="F:nuclear estrogen receptor binding"/>
    <property type="evidence" value="ECO:0007669"/>
    <property type="project" value="TreeGrafter"/>
</dbReference>